<dbReference type="GO" id="GO:0005634">
    <property type="term" value="C:nucleus"/>
    <property type="evidence" value="ECO:0007669"/>
    <property type="project" value="UniProtKB-SubCell"/>
</dbReference>
<dbReference type="PROSITE" id="PS50090">
    <property type="entry name" value="MYB_LIKE"/>
    <property type="match status" value="1"/>
</dbReference>
<dbReference type="GO" id="GO:0003677">
    <property type="term" value="F:DNA binding"/>
    <property type="evidence" value="ECO:0007669"/>
    <property type="project" value="UniProtKB-KW"/>
</dbReference>
<dbReference type="AlphaFoldDB" id="A0AAV9EYI3"/>
<accession>A0AAV9EYI3</accession>
<evidence type="ECO:0000313" key="10">
    <source>
        <dbReference type="Proteomes" id="UP001180020"/>
    </source>
</evidence>
<dbReference type="Proteomes" id="UP001180020">
    <property type="component" value="Unassembled WGS sequence"/>
</dbReference>
<evidence type="ECO:0000256" key="3">
    <source>
        <dbReference type="ARBA" id="ARBA00023015"/>
    </source>
</evidence>
<keyword evidence="6" id="KW-0539">Nucleus</keyword>
<evidence type="ECO:0000256" key="6">
    <source>
        <dbReference type="ARBA" id="ARBA00023242"/>
    </source>
</evidence>
<evidence type="ECO:0000256" key="1">
    <source>
        <dbReference type="ARBA" id="ARBA00004123"/>
    </source>
</evidence>
<evidence type="ECO:0000256" key="5">
    <source>
        <dbReference type="ARBA" id="ARBA00023163"/>
    </source>
</evidence>
<evidence type="ECO:0000259" key="7">
    <source>
        <dbReference type="PROSITE" id="PS50090"/>
    </source>
</evidence>
<dbReference type="PROSITE" id="PS51294">
    <property type="entry name" value="HTH_MYB"/>
    <property type="match status" value="1"/>
</dbReference>
<evidence type="ECO:0000256" key="2">
    <source>
        <dbReference type="ARBA" id="ARBA00022737"/>
    </source>
</evidence>
<keyword evidence="4" id="KW-0238">DNA-binding</keyword>
<dbReference type="CDD" id="cd00167">
    <property type="entry name" value="SANT"/>
    <property type="match status" value="1"/>
</dbReference>
<dbReference type="Pfam" id="PF00249">
    <property type="entry name" value="Myb_DNA-binding"/>
    <property type="match status" value="1"/>
</dbReference>
<dbReference type="PANTHER" id="PTHR47995:SF18">
    <property type="entry name" value="TRANSCRIPTION FACTOR MYB65"/>
    <property type="match status" value="1"/>
</dbReference>
<evidence type="ECO:0000256" key="4">
    <source>
        <dbReference type="ARBA" id="ARBA00023125"/>
    </source>
</evidence>
<feature type="domain" description="Myb-like" evidence="7">
    <location>
        <begin position="14"/>
        <end position="67"/>
    </location>
</feature>
<evidence type="ECO:0000259" key="8">
    <source>
        <dbReference type="PROSITE" id="PS51294"/>
    </source>
</evidence>
<keyword evidence="10" id="KW-1185">Reference proteome</keyword>
<evidence type="ECO:0000313" key="9">
    <source>
        <dbReference type="EMBL" id="KAK1318241.1"/>
    </source>
</evidence>
<protein>
    <submittedName>
        <fullName evidence="9">Transcription factor MYB86</fullName>
    </submittedName>
</protein>
<comment type="caution">
    <text evidence="9">The sequence shown here is derived from an EMBL/GenBank/DDBJ whole genome shotgun (WGS) entry which is preliminary data.</text>
</comment>
<keyword evidence="3" id="KW-0805">Transcription regulation</keyword>
<reference evidence="9" key="1">
    <citation type="journal article" date="2023" name="Nat. Commun.">
        <title>Diploid and tetraploid genomes of Acorus and the evolution of monocots.</title>
        <authorList>
            <person name="Ma L."/>
            <person name="Liu K.W."/>
            <person name="Li Z."/>
            <person name="Hsiao Y.Y."/>
            <person name="Qi Y."/>
            <person name="Fu T."/>
            <person name="Tang G.D."/>
            <person name="Zhang D."/>
            <person name="Sun W.H."/>
            <person name="Liu D.K."/>
            <person name="Li Y."/>
            <person name="Chen G.Z."/>
            <person name="Liu X.D."/>
            <person name="Liao X.Y."/>
            <person name="Jiang Y.T."/>
            <person name="Yu X."/>
            <person name="Hao Y."/>
            <person name="Huang J."/>
            <person name="Zhao X.W."/>
            <person name="Ke S."/>
            <person name="Chen Y.Y."/>
            <person name="Wu W.L."/>
            <person name="Hsu J.L."/>
            <person name="Lin Y.F."/>
            <person name="Huang M.D."/>
            <person name="Li C.Y."/>
            <person name="Huang L."/>
            <person name="Wang Z.W."/>
            <person name="Zhao X."/>
            <person name="Zhong W.Y."/>
            <person name="Peng D.H."/>
            <person name="Ahmad S."/>
            <person name="Lan S."/>
            <person name="Zhang J.S."/>
            <person name="Tsai W.C."/>
            <person name="Van de Peer Y."/>
            <person name="Liu Z.J."/>
        </authorList>
    </citation>
    <scope>NUCLEOTIDE SEQUENCE</scope>
    <source>
        <strain evidence="9">CP</strain>
    </source>
</reference>
<dbReference type="EMBL" id="JAUJYO010000004">
    <property type="protein sequence ID" value="KAK1318241.1"/>
    <property type="molecule type" value="Genomic_DNA"/>
</dbReference>
<dbReference type="InterPro" id="IPR001005">
    <property type="entry name" value="SANT/Myb"/>
</dbReference>
<comment type="subcellular location">
    <subcellularLocation>
        <location evidence="1">Nucleus</location>
    </subcellularLocation>
</comment>
<dbReference type="Gene3D" id="1.10.10.60">
    <property type="entry name" value="Homeodomain-like"/>
    <property type="match status" value="1"/>
</dbReference>
<name>A0AAV9EYI3_ACOCL</name>
<organism evidence="9 10">
    <name type="scientific">Acorus calamus</name>
    <name type="common">Sweet flag</name>
    <dbReference type="NCBI Taxonomy" id="4465"/>
    <lineage>
        <taxon>Eukaryota</taxon>
        <taxon>Viridiplantae</taxon>
        <taxon>Streptophyta</taxon>
        <taxon>Embryophyta</taxon>
        <taxon>Tracheophyta</taxon>
        <taxon>Spermatophyta</taxon>
        <taxon>Magnoliopsida</taxon>
        <taxon>Liliopsida</taxon>
        <taxon>Acoraceae</taxon>
        <taxon>Acorus</taxon>
    </lineage>
</organism>
<dbReference type="InterPro" id="IPR017930">
    <property type="entry name" value="Myb_dom"/>
</dbReference>
<keyword evidence="5" id="KW-0804">Transcription</keyword>
<dbReference type="SUPFAM" id="SSF46689">
    <property type="entry name" value="Homeodomain-like"/>
    <property type="match status" value="1"/>
</dbReference>
<proteinExistence type="predicted"/>
<dbReference type="PANTHER" id="PTHR47995">
    <property type="entry name" value="TRANSCRIPTION FACTOR MYB33-RELATED"/>
    <property type="match status" value="1"/>
</dbReference>
<dbReference type="SMART" id="SM00717">
    <property type="entry name" value="SANT"/>
    <property type="match status" value="1"/>
</dbReference>
<dbReference type="InterPro" id="IPR009057">
    <property type="entry name" value="Homeodomain-like_sf"/>
</dbReference>
<reference evidence="9" key="2">
    <citation type="submission" date="2023-06" db="EMBL/GenBank/DDBJ databases">
        <authorList>
            <person name="Ma L."/>
            <person name="Liu K.-W."/>
            <person name="Li Z."/>
            <person name="Hsiao Y.-Y."/>
            <person name="Qi Y."/>
            <person name="Fu T."/>
            <person name="Tang G."/>
            <person name="Zhang D."/>
            <person name="Sun W.-H."/>
            <person name="Liu D.-K."/>
            <person name="Li Y."/>
            <person name="Chen G.-Z."/>
            <person name="Liu X.-D."/>
            <person name="Liao X.-Y."/>
            <person name="Jiang Y.-T."/>
            <person name="Yu X."/>
            <person name="Hao Y."/>
            <person name="Huang J."/>
            <person name="Zhao X.-W."/>
            <person name="Ke S."/>
            <person name="Chen Y.-Y."/>
            <person name="Wu W.-L."/>
            <person name="Hsu J.-L."/>
            <person name="Lin Y.-F."/>
            <person name="Huang M.-D."/>
            <person name="Li C.-Y."/>
            <person name="Huang L."/>
            <person name="Wang Z.-W."/>
            <person name="Zhao X."/>
            <person name="Zhong W.-Y."/>
            <person name="Peng D.-H."/>
            <person name="Ahmad S."/>
            <person name="Lan S."/>
            <person name="Zhang J.-S."/>
            <person name="Tsai W.-C."/>
            <person name="Van De Peer Y."/>
            <person name="Liu Z.-J."/>
        </authorList>
    </citation>
    <scope>NUCLEOTIDE SEQUENCE</scope>
    <source>
        <strain evidence="9">CP</strain>
        <tissue evidence="9">Leaves</tissue>
    </source>
</reference>
<sequence>MEDDIQGREPEEAIMNTKKRLWTREEDEILEEHVRNEGEKNWHKVPMRYDLPRRSGRSCRLRWVNQLKQDLNKEAFTENEDKIITALQELLGNEWSLAGKK</sequence>
<keyword evidence="2" id="KW-0677">Repeat</keyword>
<feature type="domain" description="HTH myb-type" evidence="8">
    <location>
        <begin position="14"/>
        <end position="71"/>
    </location>
</feature>
<gene>
    <name evidence="9" type="primary">MYB86</name>
    <name evidence="9" type="ORF">QJS10_CPB04g00526</name>
</gene>